<dbReference type="PANTHER" id="PTHR24057">
    <property type="entry name" value="GLYCOGEN SYNTHASE KINASE-3 ALPHA"/>
    <property type="match status" value="1"/>
</dbReference>
<dbReference type="InterPro" id="IPR039192">
    <property type="entry name" value="STKc_GSK3"/>
</dbReference>
<dbReference type="STRING" id="5722.A2DZU4"/>
<evidence type="ECO:0000313" key="12">
    <source>
        <dbReference type="EMBL" id="EAY14003.1"/>
    </source>
</evidence>
<reference evidence="12" key="1">
    <citation type="submission" date="2006-10" db="EMBL/GenBank/DDBJ databases">
        <authorList>
            <person name="Amadeo P."/>
            <person name="Zhao Q."/>
            <person name="Wortman J."/>
            <person name="Fraser-Liggett C."/>
            <person name="Carlton J."/>
        </authorList>
    </citation>
    <scope>NUCLEOTIDE SEQUENCE</scope>
    <source>
        <strain evidence="12">G3</strain>
    </source>
</reference>
<protein>
    <recommendedName>
        <fullName evidence="2">non-specific serine/threonine protein kinase</fullName>
        <ecNumber evidence="2">2.7.11.1</ecNumber>
    </recommendedName>
</protein>
<dbReference type="InParanoid" id="A2DZU4"/>
<dbReference type="VEuPathDB" id="TrichDB:TVAGG3_0536920"/>
<dbReference type="Gene3D" id="1.10.510.10">
    <property type="entry name" value="Transferase(Phosphotransferase) domain 1"/>
    <property type="match status" value="1"/>
</dbReference>
<evidence type="ECO:0000256" key="6">
    <source>
        <dbReference type="ARBA" id="ARBA00022741"/>
    </source>
</evidence>
<dbReference type="Proteomes" id="UP000001542">
    <property type="component" value="Unassembled WGS sequence"/>
</dbReference>
<keyword evidence="4" id="KW-0597">Phosphoprotein</keyword>
<reference evidence="12" key="2">
    <citation type="journal article" date="2007" name="Science">
        <title>Draft genome sequence of the sexually transmitted pathogen Trichomonas vaginalis.</title>
        <authorList>
            <person name="Carlton J.M."/>
            <person name="Hirt R.P."/>
            <person name="Silva J.C."/>
            <person name="Delcher A.L."/>
            <person name="Schatz M."/>
            <person name="Zhao Q."/>
            <person name="Wortman J.R."/>
            <person name="Bidwell S.L."/>
            <person name="Alsmark U.C.M."/>
            <person name="Besteiro S."/>
            <person name="Sicheritz-Ponten T."/>
            <person name="Noel C.J."/>
            <person name="Dacks J.B."/>
            <person name="Foster P.G."/>
            <person name="Simillion C."/>
            <person name="Van de Peer Y."/>
            <person name="Miranda-Saavedra D."/>
            <person name="Barton G.J."/>
            <person name="Westrop G.D."/>
            <person name="Mueller S."/>
            <person name="Dessi D."/>
            <person name="Fiori P.L."/>
            <person name="Ren Q."/>
            <person name="Paulsen I."/>
            <person name="Zhang H."/>
            <person name="Bastida-Corcuera F.D."/>
            <person name="Simoes-Barbosa A."/>
            <person name="Brown M.T."/>
            <person name="Hayes R.D."/>
            <person name="Mukherjee M."/>
            <person name="Okumura C.Y."/>
            <person name="Schneider R."/>
            <person name="Smith A.J."/>
            <person name="Vanacova S."/>
            <person name="Villalvazo M."/>
            <person name="Haas B.J."/>
            <person name="Pertea M."/>
            <person name="Feldblyum T.V."/>
            <person name="Utterback T.R."/>
            <person name="Shu C.L."/>
            <person name="Osoegawa K."/>
            <person name="de Jong P.J."/>
            <person name="Hrdy I."/>
            <person name="Horvathova L."/>
            <person name="Zubacova Z."/>
            <person name="Dolezal P."/>
            <person name="Malik S.B."/>
            <person name="Logsdon J.M. Jr."/>
            <person name="Henze K."/>
            <person name="Gupta A."/>
            <person name="Wang C.C."/>
            <person name="Dunne R.L."/>
            <person name="Upcroft J.A."/>
            <person name="Upcroft P."/>
            <person name="White O."/>
            <person name="Salzberg S.L."/>
            <person name="Tang P."/>
            <person name="Chiu C.-H."/>
            <person name="Lee Y.-S."/>
            <person name="Embley T.M."/>
            <person name="Coombs G.H."/>
            <person name="Mottram J.C."/>
            <person name="Tachezy J."/>
            <person name="Fraser-Liggett C.M."/>
            <person name="Johnson P.J."/>
        </authorList>
    </citation>
    <scope>NUCLEOTIDE SEQUENCE [LARGE SCALE GENOMIC DNA]</scope>
    <source>
        <strain evidence="12">G3</strain>
    </source>
</reference>
<dbReference type="PANTHER" id="PTHR24057:SF0">
    <property type="entry name" value="PROTEIN KINASE SHAGGY-RELATED"/>
    <property type="match status" value="1"/>
</dbReference>
<gene>
    <name evidence="12" type="ORF">TVAG_478280</name>
</gene>
<evidence type="ECO:0000256" key="1">
    <source>
        <dbReference type="ARBA" id="ARBA00005527"/>
    </source>
</evidence>
<dbReference type="Pfam" id="PF00069">
    <property type="entry name" value="Pkinase"/>
    <property type="match status" value="1"/>
</dbReference>
<comment type="catalytic activity">
    <reaction evidence="9">
        <text>L-threonyl-[protein] + ATP = O-phospho-L-threonyl-[protein] + ADP + H(+)</text>
        <dbReference type="Rhea" id="RHEA:46608"/>
        <dbReference type="Rhea" id="RHEA-COMP:11060"/>
        <dbReference type="Rhea" id="RHEA-COMP:11605"/>
        <dbReference type="ChEBI" id="CHEBI:15378"/>
        <dbReference type="ChEBI" id="CHEBI:30013"/>
        <dbReference type="ChEBI" id="CHEBI:30616"/>
        <dbReference type="ChEBI" id="CHEBI:61977"/>
        <dbReference type="ChEBI" id="CHEBI:456216"/>
        <dbReference type="EC" id="2.7.11.1"/>
    </reaction>
</comment>
<feature type="domain" description="Protein kinase" evidence="11">
    <location>
        <begin position="17"/>
        <end position="295"/>
    </location>
</feature>
<dbReference type="AlphaFoldDB" id="A2DZU4"/>
<dbReference type="GO" id="GO:0004674">
    <property type="term" value="F:protein serine/threonine kinase activity"/>
    <property type="evidence" value="ECO:0000318"/>
    <property type="project" value="GO_Central"/>
</dbReference>
<evidence type="ECO:0000256" key="7">
    <source>
        <dbReference type="ARBA" id="ARBA00022777"/>
    </source>
</evidence>
<sequence>MERLKPAGRALDENLGYQTLCVSGIGTFGAVFKVQDDKGEVYAIKKVWLNPRFKNRESQITPLLAHPNCLHCYKSFITNEGPNRDAYFHLVTDFLPEDLEKLASVKSPIDMRFVKIFGYQLFAGLCYLHHFGLCHRDIKPSNVLIDQNDGRCQLCDFGSAKFLVENVKNVSYIATRSYRAPELILDCKTYNTKIDVWSAGCVLAELVLHTILFNGTKGEEVLERITGIIGMPKIGDLDTFQHNLPLIFIGPRYTKLQNEFPPDTDPEFLDLLNHIFVWNVNNRYSAADCMRHPFFKDVWNLKLPNGNDLPEYFHKMKTPEEMFENFPDGPHE</sequence>
<evidence type="ECO:0000256" key="5">
    <source>
        <dbReference type="ARBA" id="ARBA00022679"/>
    </source>
</evidence>
<dbReference type="EC" id="2.7.11.1" evidence="2"/>
<dbReference type="InterPro" id="IPR050591">
    <property type="entry name" value="GSK-3"/>
</dbReference>
<keyword evidence="5" id="KW-0808">Transferase</keyword>
<dbReference type="InterPro" id="IPR000719">
    <property type="entry name" value="Prot_kinase_dom"/>
</dbReference>
<dbReference type="FunFam" id="1.10.510.10:FF:000688">
    <property type="entry name" value="RIM11p Protein kinase"/>
    <property type="match status" value="1"/>
</dbReference>
<dbReference type="eggNOG" id="KOG0658">
    <property type="taxonomic scope" value="Eukaryota"/>
</dbReference>
<comment type="catalytic activity">
    <reaction evidence="10">
        <text>L-seryl-[protein] + ATP = O-phospho-L-seryl-[protein] + ADP + H(+)</text>
        <dbReference type="Rhea" id="RHEA:17989"/>
        <dbReference type="Rhea" id="RHEA-COMP:9863"/>
        <dbReference type="Rhea" id="RHEA-COMP:11604"/>
        <dbReference type="ChEBI" id="CHEBI:15378"/>
        <dbReference type="ChEBI" id="CHEBI:29999"/>
        <dbReference type="ChEBI" id="CHEBI:30616"/>
        <dbReference type="ChEBI" id="CHEBI:83421"/>
        <dbReference type="ChEBI" id="CHEBI:456216"/>
        <dbReference type="EC" id="2.7.11.1"/>
    </reaction>
</comment>
<dbReference type="PROSITE" id="PS00108">
    <property type="entry name" value="PROTEIN_KINASE_ST"/>
    <property type="match status" value="1"/>
</dbReference>
<evidence type="ECO:0000256" key="9">
    <source>
        <dbReference type="ARBA" id="ARBA00047899"/>
    </source>
</evidence>
<dbReference type="InterPro" id="IPR008271">
    <property type="entry name" value="Ser/Thr_kinase_AS"/>
</dbReference>
<accession>A2DZU4</accession>
<dbReference type="GO" id="GO:0005524">
    <property type="term" value="F:ATP binding"/>
    <property type="evidence" value="ECO:0007669"/>
    <property type="project" value="UniProtKB-KW"/>
</dbReference>
<dbReference type="KEGG" id="tva:4771986"/>
<dbReference type="PROSITE" id="PS50011">
    <property type="entry name" value="PROTEIN_KINASE_DOM"/>
    <property type="match status" value="1"/>
</dbReference>
<dbReference type="Gene3D" id="3.30.200.20">
    <property type="entry name" value="Phosphorylase Kinase, domain 1"/>
    <property type="match status" value="1"/>
</dbReference>
<proteinExistence type="inferred from homology"/>
<evidence type="ECO:0000256" key="2">
    <source>
        <dbReference type="ARBA" id="ARBA00012513"/>
    </source>
</evidence>
<keyword evidence="7 12" id="KW-0418">Kinase</keyword>
<keyword evidence="13" id="KW-1185">Reference proteome</keyword>
<dbReference type="SMART" id="SM00220">
    <property type="entry name" value="S_TKc"/>
    <property type="match status" value="1"/>
</dbReference>
<evidence type="ECO:0000256" key="4">
    <source>
        <dbReference type="ARBA" id="ARBA00022553"/>
    </source>
</evidence>
<keyword evidence="6" id="KW-0547">Nucleotide-binding</keyword>
<evidence type="ECO:0000313" key="13">
    <source>
        <dbReference type="Proteomes" id="UP000001542"/>
    </source>
</evidence>
<evidence type="ECO:0000256" key="10">
    <source>
        <dbReference type="ARBA" id="ARBA00048679"/>
    </source>
</evidence>
<dbReference type="SUPFAM" id="SSF56112">
    <property type="entry name" value="Protein kinase-like (PK-like)"/>
    <property type="match status" value="1"/>
</dbReference>
<evidence type="ECO:0000259" key="11">
    <source>
        <dbReference type="PROSITE" id="PS50011"/>
    </source>
</evidence>
<organism evidence="12 13">
    <name type="scientific">Trichomonas vaginalis (strain ATCC PRA-98 / G3)</name>
    <dbReference type="NCBI Taxonomy" id="412133"/>
    <lineage>
        <taxon>Eukaryota</taxon>
        <taxon>Metamonada</taxon>
        <taxon>Parabasalia</taxon>
        <taxon>Trichomonadida</taxon>
        <taxon>Trichomonadidae</taxon>
        <taxon>Trichomonas</taxon>
    </lineage>
</organism>
<keyword evidence="8" id="KW-0067">ATP-binding</keyword>
<dbReference type="OMA" id="HRKPLFC"/>
<name>A2DZU4_TRIV3</name>
<evidence type="ECO:0000256" key="3">
    <source>
        <dbReference type="ARBA" id="ARBA00022527"/>
    </source>
</evidence>
<dbReference type="InterPro" id="IPR011009">
    <property type="entry name" value="Kinase-like_dom_sf"/>
</dbReference>
<dbReference type="OrthoDB" id="272141at2759"/>
<dbReference type="RefSeq" id="XP_001326226.1">
    <property type="nucleotide sequence ID" value="XM_001326191.1"/>
</dbReference>
<dbReference type="GO" id="GO:0005634">
    <property type="term" value="C:nucleus"/>
    <property type="evidence" value="ECO:0000318"/>
    <property type="project" value="GO_Central"/>
</dbReference>
<keyword evidence="3" id="KW-0723">Serine/threonine-protein kinase</keyword>
<dbReference type="VEuPathDB" id="TrichDB:TVAG_478280"/>
<comment type="similarity">
    <text evidence="1">Belongs to the protein kinase superfamily. CMGC Ser/Thr protein kinase family. GSK-3 subfamily.</text>
</comment>
<dbReference type="SMR" id="A2DZU4"/>
<dbReference type="CDD" id="cd14137">
    <property type="entry name" value="STKc_GSK3"/>
    <property type="match status" value="1"/>
</dbReference>
<dbReference type="EMBL" id="DS113276">
    <property type="protein sequence ID" value="EAY14003.1"/>
    <property type="molecule type" value="Genomic_DNA"/>
</dbReference>
<evidence type="ECO:0000256" key="8">
    <source>
        <dbReference type="ARBA" id="ARBA00022840"/>
    </source>
</evidence>